<dbReference type="InterPro" id="IPR029045">
    <property type="entry name" value="ClpP/crotonase-like_dom_sf"/>
</dbReference>
<accession>A0A3B1AES7</accession>
<dbReference type="InterPro" id="IPR001753">
    <property type="entry name" value="Enoyl-CoA_hydra/iso"/>
</dbReference>
<evidence type="ECO:0000313" key="2">
    <source>
        <dbReference type="EMBL" id="VAW98393.1"/>
    </source>
</evidence>
<proteinExistence type="inferred from homology"/>
<sequence length="261" mass="29145">MSDPILFQMQQNDVCEIILNRPDKINTLNKELIIRFTEHLKQLASQKDIRIVIISGAGKWFCGGADLKWMQQASQTDDQINYDEAYQLANLFQQLNSLPVITIAKVTGGALGGGIGILCCCDVVIASEESVFSFGELKLGLLPATIMPYVLSTIGERQARRYMLSGEQFSCSKAKKLNIIHDAVAIQSLEHAIDHQVQHLLSSAPNTLRECKSLIQQYSFTEKQLIEDTARILARSRSSKEAQEGITAFLKKSKPWWVKSS</sequence>
<name>A0A3B1AES7_9ZZZZ</name>
<dbReference type="GO" id="GO:0004490">
    <property type="term" value="F:methylglutaconyl-CoA hydratase activity"/>
    <property type="evidence" value="ECO:0007669"/>
    <property type="project" value="UniProtKB-EC"/>
</dbReference>
<dbReference type="Gene3D" id="1.10.12.10">
    <property type="entry name" value="Lyase 2-enoyl-coa Hydratase, Chain A, domain 2"/>
    <property type="match status" value="1"/>
</dbReference>
<dbReference type="CDD" id="cd06558">
    <property type="entry name" value="crotonase-like"/>
    <property type="match status" value="1"/>
</dbReference>
<protein>
    <submittedName>
        <fullName evidence="2">Methylglutaconyl-CoA hydratase</fullName>
        <ecNumber evidence="2">4.2.1.18</ecNumber>
    </submittedName>
</protein>
<dbReference type="EMBL" id="UOFS01000037">
    <property type="protein sequence ID" value="VAW98393.1"/>
    <property type="molecule type" value="Genomic_DNA"/>
</dbReference>
<organism evidence="2">
    <name type="scientific">hydrothermal vent metagenome</name>
    <dbReference type="NCBI Taxonomy" id="652676"/>
    <lineage>
        <taxon>unclassified sequences</taxon>
        <taxon>metagenomes</taxon>
        <taxon>ecological metagenomes</taxon>
    </lineage>
</organism>
<dbReference type="EC" id="4.2.1.18" evidence="2"/>
<dbReference type="AlphaFoldDB" id="A0A3B1AES7"/>
<dbReference type="SUPFAM" id="SSF52096">
    <property type="entry name" value="ClpP/crotonase"/>
    <property type="match status" value="1"/>
</dbReference>
<reference evidence="2" key="1">
    <citation type="submission" date="2018-06" db="EMBL/GenBank/DDBJ databases">
        <authorList>
            <person name="Zhirakovskaya E."/>
        </authorList>
    </citation>
    <scope>NUCLEOTIDE SEQUENCE</scope>
</reference>
<gene>
    <name evidence="2" type="ORF">MNBD_GAMMA22-2482</name>
</gene>
<dbReference type="Gene3D" id="3.90.226.10">
    <property type="entry name" value="2-enoyl-CoA Hydratase, Chain A, domain 1"/>
    <property type="match status" value="1"/>
</dbReference>
<comment type="similarity">
    <text evidence="1">Belongs to the enoyl-CoA hydratase/isomerase family.</text>
</comment>
<dbReference type="PANTHER" id="PTHR42964:SF1">
    <property type="entry name" value="POLYKETIDE BIOSYNTHESIS ENOYL-COA HYDRATASE PKSH-RELATED"/>
    <property type="match status" value="1"/>
</dbReference>
<keyword evidence="2" id="KW-0456">Lyase</keyword>
<dbReference type="PANTHER" id="PTHR42964">
    <property type="entry name" value="ENOYL-COA HYDRATASE"/>
    <property type="match status" value="1"/>
</dbReference>
<dbReference type="InterPro" id="IPR051683">
    <property type="entry name" value="Enoyl-CoA_Hydratase/Isomerase"/>
</dbReference>
<dbReference type="Pfam" id="PF00378">
    <property type="entry name" value="ECH_1"/>
    <property type="match status" value="1"/>
</dbReference>
<evidence type="ECO:0000256" key="1">
    <source>
        <dbReference type="ARBA" id="ARBA00005254"/>
    </source>
</evidence>
<dbReference type="InterPro" id="IPR014748">
    <property type="entry name" value="Enoyl-CoA_hydra_C"/>
</dbReference>